<accession>A0ACC0DH02</accession>
<name>A0ACC0DH02_9PEZI</name>
<sequence length="1045" mass="116258">MPPGSGDAAAAANEKKDAKKVEKSYLATAVDSINPWTTSRSTTPVQKEVPQKTKTEPTKRADDHSTNTLYGQSFRRYPSDCPPLNIMWFHAVDVPKRKPNFSRSIGKDEKGDDGAKQPPPKKFMAFSKNDSISIENAYQKLLEELEDERGKGLSSQQMRSNSQRRRAVSSEGQLNTTIDGDTSRQQSALRVPVNEDFLFDVDIEERELAPVYWLGPIYEVRRGSWFYQEGSTLRPCEENLAAQLEEGYLKIKPWTYPAPRSRSNSGLNDVTPKASAENLKAAAKSQADGPLKPTPSQPTVQHQPQTYRLFGTYMNSIATYQDSNTAWLSSEGVFSWVTSTVYQRFAGGGYMNGVKLVRGYTEYGKPKDGKDGKRPPTPTTATIPPEKADEKQEKSLKRRSAPPSTRSDNTVDLEKDDDETTTEIERRENRLKRQFSSYMEASEDPDKQEEHIRKREEQEIQDDYNGQDGETQGRDIEHLVLVTHGIGQLLGLRMESVNFVHDVNVLRKTIKAVYAQSADLKTLNKESGGGPGNSKIQVLPVCWRHLLDFPKRREKKGETDLGDFSADEDEYPSLEDITIEGVAFARSLISDLALDVLLYQSAYREQIAEIVLKESNRIYKLFLERNPEFKGKVHVIGHSLGSAIMFDILCRQREKQPPSETLRNPLRFWPSQERSEPPKDPHDLAFEFEVDDFYCLGSPIGLFQMLKGRTIAARDKPNAVPSESPLNADYSNDAFLASLAKDQHVSAITGLPFSVSSPKVGQLFNIFHPSDPISYRLEPLISPAMASLKPQILPYTKKGFLGTVAPQGLSGLGVKVGQSVSGLWSSFSAGIASNLLNHSLGLSSKDVANFNAANASAANNSNNNQKQSLPAGAGTNISSGGVISDTNAQSEKTDARKRALARQNSSRAPGKGESGYDATLIDNELETLYAKFQKKRVEEHVNSVSRAEEGQELGEAWAAEEQKAQKLRREEAKVRALNRNGRVDYSIQESALDFNPINTIASHMSYWQDEDVSHFMISQLLSKKGDEKRDADQPASIRLLSDSDN</sequence>
<gene>
    <name evidence="1" type="ORF">F4821DRAFT_254214</name>
</gene>
<reference evidence="1 2" key="1">
    <citation type="journal article" date="2022" name="New Phytol.">
        <title>Ecological generalism drives hyperdiversity of secondary metabolite gene clusters in xylarialean endophytes.</title>
        <authorList>
            <person name="Franco M.E.E."/>
            <person name="Wisecaver J.H."/>
            <person name="Arnold A.E."/>
            <person name="Ju Y.M."/>
            <person name="Slot J.C."/>
            <person name="Ahrendt S."/>
            <person name="Moore L.P."/>
            <person name="Eastman K.E."/>
            <person name="Scott K."/>
            <person name="Konkel Z."/>
            <person name="Mondo S.J."/>
            <person name="Kuo A."/>
            <person name="Hayes R.D."/>
            <person name="Haridas S."/>
            <person name="Andreopoulos B."/>
            <person name="Riley R."/>
            <person name="LaButti K."/>
            <person name="Pangilinan J."/>
            <person name="Lipzen A."/>
            <person name="Amirebrahimi M."/>
            <person name="Yan J."/>
            <person name="Adam C."/>
            <person name="Keymanesh K."/>
            <person name="Ng V."/>
            <person name="Louie K."/>
            <person name="Northen T."/>
            <person name="Drula E."/>
            <person name="Henrissat B."/>
            <person name="Hsieh H.M."/>
            <person name="Youens-Clark K."/>
            <person name="Lutzoni F."/>
            <person name="Miadlikowska J."/>
            <person name="Eastwood D.C."/>
            <person name="Hamelin R.C."/>
            <person name="Grigoriev I.V."/>
            <person name="U'Ren J.M."/>
        </authorList>
    </citation>
    <scope>NUCLEOTIDE SEQUENCE [LARGE SCALE GENOMIC DNA]</scope>
    <source>
        <strain evidence="1 2">ER1909</strain>
    </source>
</reference>
<dbReference type="EMBL" id="MU394284">
    <property type="protein sequence ID" value="KAI6092098.1"/>
    <property type="molecule type" value="Genomic_DNA"/>
</dbReference>
<organism evidence="1 2">
    <name type="scientific">Hypoxylon rubiginosum</name>
    <dbReference type="NCBI Taxonomy" id="110542"/>
    <lineage>
        <taxon>Eukaryota</taxon>
        <taxon>Fungi</taxon>
        <taxon>Dikarya</taxon>
        <taxon>Ascomycota</taxon>
        <taxon>Pezizomycotina</taxon>
        <taxon>Sordariomycetes</taxon>
        <taxon>Xylariomycetidae</taxon>
        <taxon>Xylariales</taxon>
        <taxon>Hypoxylaceae</taxon>
        <taxon>Hypoxylon</taxon>
    </lineage>
</organism>
<dbReference type="Proteomes" id="UP001497680">
    <property type="component" value="Unassembled WGS sequence"/>
</dbReference>
<proteinExistence type="predicted"/>
<keyword evidence="2" id="KW-1185">Reference proteome</keyword>
<evidence type="ECO:0000313" key="2">
    <source>
        <dbReference type="Proteomes" id="UP001497680"/>
    </source>
</evidence>
<evidence type="ECO:0000313" key="1">
    <source>
        <dbReference type="EMBL" id="KAI6092098.1"/>
    </source>
</evidence>
<comment type="caution">
    <text evidence="1">The sequence shown here is derived from an EMBL/GenBank/DDBJ whole genome shotgun (WGS) entry which is preliminary data.</text>
</comment>
<protein>
    <submittedName>
        <fullName evidence="1">DDHD domain-containing protein</fullName>
    </submittedName>
</protein>